<proteinExistence type="predicted"/>
<gene>
    <name evidence="3" type="ORF">Tci_829969</name>
</gene>
<name>A0A699Q0N5_TANCI</name>
<protein>
    <submittedName>
        <fullName evidence="3">Uncharacterized protein</fullName>
    </submittedName>
</protein>
<feature type="signal peptide" evidence="2">
    <location>
        <begin position="1"/>
        <end position="17"/>
    </location>
</feature>
<comment type="caution">
    <text evidence="3">The sequence shown here is derived from an EMBL/GenBank/DDBJ whole genome shotgun (WGS) entry which is preliminary data.</text>
</comment>
<sequence length="113" mass="11936">MLFGLVLLGGIFGPCLITVPTTRPACHSSLVLCLPSLGESLPSVPNAYEHPATVAVSDVHGAKTRVYIPAHGRSEAQNGLSDLILSSEPKPLVHHRPPPPQSVWSPDGLSYPL</sequence>
<feature type="region of interest" description="Disordered" evidence="1">
    <location>
        <begin position="88"/>
        <end position="113"/>
    </location>
</feature>
<reference evidence="3" key="1">
    <citation type="journal article" date="2019" name="Sci. Rep.">
        <title>Draft genome of Tanacetum cinerariifolium, the natural source of mosquito coil.</title>
        <authorList>
            <person name="Yamashiro T."/>
            <person name="Shiraishi A."/>
            <person name="Satake H."/>
            <person name="Nakayama K."/>
        </authorList>
    </citation>
    <scope>NUCLEOTIDE SEQUENCE</scope>
</reference>
<evidence type="ECO:0000256" key="2">
    <source>
        <dbReference type="SAM" id="SignalP"/>
    </source>
</evidence>
<dbReference type="AlphaFoldDB" id="A0A699Q0N5"/>
<keyword evidence="2" id="KW-0732">Signal</keyword>
<organism evidence="3">
    <name type="scientific">Tanacetum cinerariifolium</name>
    <name type="common">Dalmatian daisy</name>
    <name type="synonym">Chrysanthemum cinerariifolium</name>
    <dbReference type="NCBI Taxonomy" id="118510"/>
    <lineage>
        <taxon>Eukaryota</taxon>
        <taxon>Viridiplantae</taxon>
        <taxon>Streptophyta</taxon>
        <taxon>Embryophyta</taxon>
        <taxon>Tracheophyta</taxon>
        <taxon>Spermatophyta</taxon>
        <taxon>Magnoliopsida</taxon>
        <taxon>eudicotyledons</taxon>
        <taxon>Gunneridae</taxon>
        <taxon>Pentapetalae</taxon>
        <taxon>asterids</taxon>
        <taxon>campanulids</taxon>
        <taxon>Asterales</taxon>
        <taxon>Asteraceae</taxon>
        <taxon>Asteroideae</taxon>
        <taxon>Anthemideae</taxon>
        <taxon>Anthemidinae</taxon>
        <taxon>Tanacetum</taxon>
    </lineage>
</organism>
<evidence type="ECO:0000313" key="3">
    <source>
        <dbReference type="EMBL" id="GFC57999.1"/>
    </source>
</evidence>
<accession>A0A699Q0N5</accession>
<feature type="chain" id="PRO_5025370818" evidence="2">
    <location>
        <begin position="18"/>
        <end position="113"/>
    </location>
</feature>
<dbReference type="EMBL" id="BKCJ010975816">
    <property type="protein sequence ID" value="GFC57999.1"/>
    <property type="molecule type" value="Genomic_DNA"/>
</dbReference>
<evidence type="ECO:0000256" key="1">
    <source>
        <dbReference type="SAM" id="MobiDB-lite"/>
    </source>
</evidence>